<dbReference type="PANTHER" id="PTHR46148:SF57">
    <property type="entry name" value="OS12G0499874 PROTEIN"/>
    <property type="match status" value="1"/>
</dbReference>
<accession>A0AA38T0P0</accession>
<dbReference type="AlphaFoldDB" id="A0AA38T0P0"/>
<dbReference type="PANTHER" id="PTHR46148">
    <property type="entry name" value="CHROMO DOMAIN-CONTAINING PROTEIN"/>
    <property type="match status" value="1"/>
</dbReference>
<comment type="caution">
    <text evidence="1">The sequence shown here is derived from an EMBL/GenBank/DDBJ whole genome shotgun (WGS) entry which is preliminary data.</text>
</comment>
<dbReference type="EMBL" id="JARYMX010000005">
    <property type="protein sequence ID" value="KAJ9546281.1"/>
    <property type="molecule type" value="Genomic_DNA"/>
</dbReference>
<protein>
    <recommendedName>
        <fullName evidence="3">Chromo domain-containing protein</fullName>
    </recommendedName>
</protein>
<dbReference type="Proteomes" id="UP001172457">
    <property type="component" value="Chromosome 5"/>
</dbReference>
<name>A0AA38T0P0_9ASTR</name>
<organism evidence="1 2">
    <name type="scientific">Centaurea solstitialis</name>
    <name type="common">yellow star-thistle</name>
    <dbReference type="NCBI Taxonomy" id="347529"/>
    <lineage>
        <taxon>Eukaryota</taxon>
        <taxon>Viridiplantae</taxon>
        <taxon>Streptophyta</taxon>
        <taxon>Embryophyta</taxon>
        <taxon>Tracheophyta</taxon>
        <taxon>Spermatophyta</taxon>
        <taxon>Magnoliopsida</taxon>
        <taxon>eudicotyledons</taxon>
        <taxon>Gunneridae</taxon>
        <taxon>Pentapetalae</taxon>
        <taxon>asterids</taxon>
        <taxon>campanulids</taxon>
        <taxon>Asterales</taxon>
        <taxon>Asteraceae</taxon>
        <taxon>Carduoideae</taxon>
        <taxon>Cardueae</taxon>
        <taxon>Centaureinae</taxon>
        <taxon>Centaurea</taxon>
    </lineage>
</organism>
<keyword evidence="2" id="KW-1185">Reference proteome</keyword>
<proteinExistence type="predicted"/>
<sequence length="124" mass="14452">MQSRQKSYADRRRPGLEFEVGDRVLLRVSPWKGVIRSRSREEGGVSFRATESFGSYSQHAPLIQVDESLNCVDGPVAVLERKVKRLRDKESGIMKVQWQLRRGSKWTWEPEDGMQELYPEHFTD</sequence>
<gene>
    <name evidence="1" type="ORF">OSB04_018824</name>
</gene>
<evidence type="ECO:0008006" key="3">
    <source>
        <dbReference type="Google" id="ProtNLM"/>
    </source>
</evidence>
<evidence type="ECO:0000313" key="2">
    <source>
        <dbReference type="Proteomes" id="UP001172457"/>
    </source>
</evidence>
<reference evidence="1" key="1">
    <citation type="submission" date="2023-03" db="EMBL/GenBank/DDBJ databases">
        <title>Chromosome-scale reference genome and RAD-based genetic map of yellow starthistle (Centaurea solstitialis) reveal putative structural variation and QTLs associated with invader traits.</title>
        <authorList>
            <person name="Reatini B."/>
            <person name="Cang F.A."/>
            <person name="Jiang Q."/>
            <person name="Mckibben M.T.W."/>
            <person name="Barker M.S."/>
            <person name="Rieseberg L.H."/>
            <person name="Dlugosch K.M."/>
        </authorList>
    </citation>
    <scope>NUCLEOTIDE SEQUENCE</scope>
    <source>
        <strain evidence="1">CAN-66</strain>
        <tissue evidence="1">Leaf</tissue>
    </source>
</reference>
<evidence type="ECO:0000313" key="1">
    <source>
        <dbReference type="EMBL" id="KAJ9546281.1"/>
    </source>
</evidence>